<dbReference type="Proteomes" id="UP001407405">
    <property type="component" value="Unassembled WGS sequence"/>
</dbReference>
<dbReference type="CDD" id="cd04725">
    <property type="entry name" value="OMP_decarboxylase_like"/>
    <property type="match status" value="1"/>
</dbReference>
<evidence type="ECO:0000256" key="8">
    <source>
        <dbReference type="RuleBase" id="RU000512"/>
    </source>
</evidence>
<dbReference type="NCBIfam" id="TIGR01740">
    <property type="entry name" value="pyrF"/>
    <property type="match status" value="1"/>
</dbReference>
<feature type="binding site" evidence="7">
    <location>
        <begin position="74"/>
        <end position="83"/>
    </location>
    <ligand>
        <name>substrate</name>
    </ligand>
</feature>
<dbReference type="InterPro" id="IPR018089">
    <property type="entry name" value="OMPdecase_AS"/>
</dbReference>
<evidence type="ECO:0000259" key="9">
    <source>
        <dbReference type="SMART" id="SM00934"/>
    </source>
</evidence>
<feature type="binding site" evidence="7">
    <location>
        <position position="25"/>
    </location>
    <ligand>
        <name>substrate</name>
    </ligand>
</feature>
<evidence type="ECO:0000256" key="7">
    <source>
        <dbReference type="HAMAP-Rule" id="MF_01200"/>
    </source>
</evidence>
<dbReference type="NCBIfam" id="NF001273">
    <property type="entry name" value="PRK00230.1"/>
    <property type="match status" value="1"/>
</dbReference>
<dbReference type="PANTHER" id="PTHR32119:SF2">
    <property type="entry name" value="OROTIDINE 5'-PHOSPHATE DECARBOXYLASE"/>
    <property type="match status" value="1"/>
</dbReference>
<keyword evidence="5 7" id="KW-0456">Lyase</keyword>
<dbReference type="SMART" id="SM00934">
    <property type="entry name" value="OMPdecase"/>
    <property type="match status" value="1"/>
</dbReference>
<dbReference type="HAMAP" id="MF_01200_B">
    <property type="entry name" value="OMPdecase_type1_B"/>
    <property type="match status" value="1"/>
</dbReference>
<protein>
    <recommendedName>
        <fullName evidence="7">Orotidine 5'-phosphate decarboxylase</fullName>
        <ecNumber evidence="7">4.1.1.23</ecNumber>
    </recommendedName>
    <alternativeName>
        <fullName evidence="7">OMP decarboxylase</fullName>
        <shortName evidence="7">OMPDCase</shortName>
        <shortName evidence="7">OMPdecase</shortName>
    </alternativeName>
</protein>
<dbReference type="InterPro" id="IPR014732">
    <property type="entry name" value="OMPdecase"/>
</dbReference>
<comment type="subunit">
    <text evidence="7">Homodimer.</text>
</comment>
<comment type="catalytic activity">
    <reaction evidence="6 7 8">
        <text>orotidine 5'-phosphate + H(+) = UMP + CO2</text>
        <dbReference type="Rhea" id="RHEA:11596"/>
        <dbReference type="ChEBI" id="CHEBI:15378"/>
        <dbReference type="ChEBI" id="CHEBI:16526"/>
        <dbReference type="ChEBI" id="CHEBI:57538"/>
        <dbReference type="ChEBI" id="CHEBI:57865"/>
        <dbReference type="EC" id="4.1.1.23"/>
    </reaction>
</comment>
<dbReference type="PROSITE" id="PS00156">
    <property type="entry name" value="OMPDECASE"/>
    <property type="match status" value="1"/>
</dbReference>
<evidence type="ECO:0000256" key="3">
    <source>
        <dbReference type="ARBA" id="ARBA00022793"/>
    </source>
</evidence>
<dbReference type="Pfam" id="PF00215">
    <property type="entry name" value="OMPdecase"/>
    <property type="match status" value="1"/>
</dbReference>
<comment type="caution">
    <text evidence="10">The sequence shown here is derived from an EMBL/GenBank/DDBJ whole genome shotgun (WGS) entry which is preliminary data.</text>
</comment>
<accession>A0ABU9VUM4</accession>
<dbReference type="RefSeq" id="WP_343186022.1">
    <property type="nucleotide sequence ID" value="NZ_JBCITM010000008.1"/>
</dbReference>
<feature type="binding site" evidence="7">
    <location>
        <position position="200"/>
    </location>
    <ligand>
        <name>substrate</name>
    </ligand>
</feature>
<comment type="similarity">
    <text evidence="7">Belongs to the OMP decarboxylase family. Type 1 subfamily.</text>
</comment>
<organism evidence="10 11">
    <name type="scientific">Anoxynatronum sibiricum</name>
    <dbReference type="NCBI Taxonomy" id="210623"/>
    <lineage>
        <taxon>Bacteria</taxon>
        <taxon>Bacillati</taxon>
        <taxon>Bacillota</taxon>
        <taxon>Clostridia</taxon>
        <taxon>Eubacteriales</taxon>
        <taxon>Clostridiaceae</taxon>
        <taxon>Anoxynatronum</taxon>
    </lineage>
</organism>
<feature type="binding site" evidence="7">
    <location>
        <position position="229"/>
    </location>
    <ligand>
        <name>substrate</name>
    </ligand>
</feature>
<feature type="active site" description="Proton donor" evidence="7">
    <location>
        <position position="76"/>
    </location>
</feature>
<reference evidence="10 11" key="1">
    <citation type="submission" date="2024-04" db="EMBL/GenBank/DDBJ databases">
        <title>Genome sequencing and metabolic network reconstruction of aminoacids and betaine degradation by Anoxynatronum sibiricum.</title>
        <authorList>
            <person name="Detkova E.N."/>
            <person name="Boltjanskaja Y.V."/>
            <person name="Mardanov A.V."/>
            <person name="Kevbrin V."/>
        </authorList>
    </citation>
    <scope>NUCLEOTIDE SEQUENCE [LARGE SCALE GENOMIC DNA]</scope>
    <source>
        <strain evidence="10 11">Z-7981</strain>
    </source>
</reference>
<proteinExistence type="inferred from homology"/>
<comment type="function">
    <text evidence="1 7">Catalyzes the decarboxylation of orotidine 5'-monophosphate (OMP) to uridine 5'-monophosphate (UMP).</text>
</comment>
<evidence type="ECO:0000256" key="2">
    <source>
        <dbReference type="ARBA" id="ARBA00004861"/>
    </source>
</evidence>
<feature type="binding site" evidence="7">
    <location>
        <position position="209"/>
    </location>
    <ligand>
        <name>substrate</name>
    </ligand>
</feature>
<comment type="pathway">
    <text evidence="2 7 8">Pyrimidine metabolism; UMP biosynthesis via de novo pathway; UMP from orotate: step 2/2.</text>
</comment>
<evidence type="ECO:0000256" key="6">
    <source>
        <dbReference type="ARBA" id="ARBA00049157"/>
    </source>
</evidence>
<evidence type="ECO:0000256" key="1">
    <source>
        <dbReference type="ARBA" id="ARBA00002356"/>
    </source>
</evidence>
<keyword evidence="11" id="KW-1185">Reference proteome</keyword>
<feature type="binding site" evidence="7">
    <location>
        <position position="47"/>
    </location>
    <ligand>
        <name>substrate</name>
    </ligand>
</feature>
<keyword evidence="4 7" id="KW-0665">Pyrimidine biosynthesis</keyword>
<dbReference type="GO" id="GO:0004590">
    <property type="term" value="F:orotidine-5'-phosphate decarboxylase activity"/>
    <property type="evidence" value="ECO:0007669"/>
    <property type="project" value="UniProtKB-EC"/>
</dbReference>
<feature type="binding site" evidence="7">
    <location>
        <position position="138"/>
    </location>
    <ligand>
        <name>substrate</name>
    </ligand>
</feature>
<dbReference type="InterPro" id="IPR011060">
    <property type="entry name" value="RibuloseP-bd_barrel"/>
</dbReference>
<evidence type="ECO:0000313" key="10">
    <source>
        <dbReference type="EMBL" id="MEN1760703.1"/>
    </source>
</evidence>
<dbReference type="SUPFAM" id="SSF51366">
    <property type="entry name" value="Ribulose-phoshate binding barrel"/>
    <property type="match status" value="1"/>
</dbReference>
<dbReference type="InterPro" id="IPR001754">
    <property type="entry name" value="OMPdeCOase_dom"/>
</dbReference>
<dbReference type="PANTHER" id="PTHR32119">
    <property type="entry name" value="OROTIDINE 5'-PHOSPHATE DECARBOXYLASE"/>
    <property type="match status" value="1"/>
</dbReference>
<feature type="binding site" evidence="7">
    <location>
        <position position="230"/>
    </location>
    <ligand>
        <name>substrate</name>
    </ligand>
</feature>
<dbReference type="InterPro" id="IPR013785">
    <property type="entry name" value="Aldolase_TIM"/>
</dbReference>
<dbReference type="Gene3D" id="3.20.20.70">
    <property type="entry name" value="Aldolase class I"/>
    <property type="match status" value="1"/>
</dbReference>
<dbReference type="EMBL" id="JBCITM010000008">
    <property type="protein sequence ID" value="MEN1760703.1"/>
    <property type="molecule type" value="Genomic_DNA"/>
</dbReference>
<evidence type="ECO:0000256" key="4">
    <source>
        <dbReference type="ARBA" id="ARBA00022975"/>
    </source>
</evidence>
<dbReference type="EC" id="4.1.1.23" evidence="7"/>
<evidence type="ECO:0000256" key="5">
    <source>
        <dbReference type="ARBA" id="ARBA00023239"/>
    </source>
</evidence>
<feature type="domain" description="Orotidine 5'-phosphate decarboxylase" evidence="9">
    <location>
        <begin position="19"/>
        <end position="245"/>
    </location>
</feature>
<gene>
    <name evidence="7 10" type="primary">pyrF</name>
    <name evidence="10" type="ORF">AAIG11_09475</name>
</gene>
<keyword evidence="3 7" id="KW-0210">Decarboxylase</keyword>
<evidence type="ECO:0000313" key="11">
    <source>
        <dbReference type="Proteomes" id="UP001407405"/>
    </source>
</evidence>
<dbReference type="InterPro" id="IPR047596">
    <property type="entry name" value="OMPdecase_bac"/>
</dbReference>
<sequence>MSSNVINDLAQKQNNAREKLIVALDKSEAGEVNQLVTALGKEIIWYKVGMELYYNEGNAMVKSLLNQGKQVFLDLKFHDIPNTVGQAARAATRLGVGMFNVHAGGGREMMRQAVLCSREEAARLGLKPPVVLGVTVLTSMNQEAFETDLGFTGTIEDKVVKWAVLAQEAGLDGVVASAREAALIRKQCGTGFQIVTPGIRPAGSALNDQARVMTPEMALEAGADYLVVGRPITAAANPADAARSLLEAMDR</sequence>
<name>A0ABU9VUM4_9CLOT</name>